<accession>A0A2K1QZK4</accession>
<feature type="binding site" evidence="5">
    <location>
        <position position="205"/>
    </location>
    <ligand>
        <name>FMN</name>
        <dbReference type="ChEBI" id="CHEBI:58210"/>
    </ligand>
</feature>
<proteinExistence type="inferred from homology"/>
<dbReference type="AlphaFoldDB" id="A0A2K1QZK4"/>
<feature type="binding site" evidence="5">
    <location>
        <position position="273"/>
    </location>
    <ligand>
        <name>FMN</name>
        <dbReference type="ChEBI" id="CHEBI:58210"/>
    </ligand>
</feature>
<comment type="cofactor">
    <cofactor evidence="1">
        <name>FMN</name>
        <dbReference type="ChEBI" id="CHEBI:58210"/>
    </cofactor>
</comment>
<dbReference type="InParanoid" id="A0A2K1QZK4"/>
<dbReference type="SUPFAM" id="SSF51395">
    <property type="entry name" value="FMN-linked oxidoreductases"/>
    <property type="match status" value="1"/>
</dbReference>
<dbReference type="PANTHER" id="PTHR10578:SF140">
    <property type="entry name" value="FMN HYDROXY ACID DEHYDROGENASE DOMAIN-CONTAINING PROTEIN"/>
    <property type="match status" value="1"/>
</dbReference>
<feature type="domain" description="FMN hydroxy acid dehydrogenase" evidence="7">
    <location>
        <begin position="40"/>
        <end position="382"/>
    </location>
</feature>
<dbReference type="EMBL" id="NKHZ01000025">
    <property type="protein sequence ID" value="PNS20430.1"/>
    <property type="molecule type" value="Genomic_DNA"/>
</dbReference>
<evidence type="ECO:0000259" key="7">
    <source>
        <dbReference type="PROSITE" id="PS51349"/>
    </source>
</evidence>
<evidence type="ECO:0000256" key="5">
    <source>
        <dbReference type="PIRSR" id="PIRSR000138-2"/>
    </source>
</evidence>
<feature type="binding site" evidence="5">
    <location>
        <position position="275"/>
    </location>
    <ligand>
        <name>glyoxylate</name>
        <dbReference type="ChEBI" id="CHEBI:36655"/>
    </ligand>
</feature>
<feature type="binding site" evidence="5">
    <location>
        <position position="179"/>
    </location>
    <ligand>
        <name>glyoxylate</name>
        <dbReference type="ChEBI" id="CHEBI:36655"/>
    </ligand>
</feature>
<dbReference type="InterPro" id="IPR037396">
    <property type="entry name" value="FMN_HAD"/>
</dbReference>
<dbReference type="PROSITE" id="PS51349">
    <property type="entry name" value="FMN_HYDROXY_ACID_DH_2"/>
    <property type="match status" value="1"/>
</dbReference>
<evidence type="ECO:0000313" key="8">
    <source>
        <dbReference type="EMBL" id="PNS20430.1"/>
    </source>
</evidence>
<dbReference type="Proteomes" id="UP000243797">
    <property type="component" value="Unassembled WGS sequence"/>
</dbReference>
<protein>
    <submittedName>
        <fullName evidence="8">Cytochrome b2, mitochondrial</fullName>
    </submittedName>
</protein>
<dbReference type="Gene3D" id="3.20.20.70">
    <property type="entry name" value="Aldolase class I"/>
    <property type="match status" value="1"/>
</dbReference>
<dbReference type="Pfam" id="PF01070">
    <property type="entry name" value="FMN_dh"/>
    <property type="match status" value="2"/>
</dbReference>
<feature type="chain" id="PRO_5014398360" evidence="6">
    <location>
        <begin position="16"/>
        <end position="391"/>
    </location>
</feature>
<keyword evidence="5" id="KW-0285">Flavoprotein</keyword>
<dbReference type="PIRSF" id="PIRSF000138">
    <property type="entry name" value="Al-hdrx_acd_dh"/>
    <property type="match status" value="1"/>
</dbReference>
<keyword evidence="6" id="KW-0732">Signal</keyword>
<evidence type="ECO:0000256" key="2">
    <source>
        <dbReference type="ARBA" id="ARBA00023002"/>
    </source>
</evidence>
<dbReference type="InterPro" id="IPR012133">
    <property type="entry name" value="Alpha-hydoxy_acid_DH_FMN"/>
</dbReference>
<feature type="binding site" evidence="5">
    <location>
        <position position="278"/>
    </location>
    <ligand>
        <name>glyoxylate</name>
        <dbReference type="ChEBI" id="CHEBI:36655"/>
    </ligand>
</feature>
<feature type="binding site" evidence="5">
    <location>
        <position position="251"/>
    </location>
    <ligand>
        <name>FMN</name>
        <dbReference type="ChEBI" id="CHEBI:58210"/>
    </ligand>
</feature>
<dbReference type="PANTHER" id="PTHR10578">
    <property type="entry name" value="S -2-HYDROXY-ACID OXIDASE-RELATED"/>
    <property type="match status" value="1"/>
</dbReference>
<evidence type="ECO:0000256" key="3">
    <source>
        <dbReference type="ARBA" id="ARBA00024042"/>
    </source>
</evidence>
<feature type="binding site" evidence="5">
    <location>
        <position position="177"/>
    </location>
    <ligand>
        <name>FMN</name>
        <dbReference type="ChEBI" id="CHEBI:58210"/>
    </ligand>
</feature>
<feature type="binding site" evidence="5">
    <location>
        <begin position="121"/>
        <end position="123"/>
    </location>
    <ligand>
        <name>FMN</name>
        <dbReference type="ChEBI" id="CHEBI:58210"/>
    </ligand>
</feature>
<dbReference type="GO" id="GO:0016491">
    <property type="term" value="F:oxidoreductase activity"/>
    <property type="evidence" value="ECO:0007669"/>
    <property type="project" value="UniProtKB-KW"/>
</dbReference>
<comment type="similarity">
    <text evidence="3">Belongs to the FMN-dependent alpha-hydroxy acid dehydrogenase family.</text>
</comment>
<evidence type="ECO:0000256" key="6">
    <source>
        <dbReference type="SAM" id="SignalP"/>
    </source>
</evidence>
<evidence type="ECO:0000313" key="9">
    <source>
        <dbReference type="Proteomes" id="UP000243797"/>
    </source>
</evidence>
<dbReference type="InterPro" id="IPR000262">
    <property type="entry name" value="FMN-dep_DH"/>
</dbReference>
<feature type="binding site" evidence="5">
    <location>
        <position position="214"/>
    </location>
    <ligand>
        <name>glyoxylate</name>
        <dbReference type="ChEBI" id="CHEBI:36655"/>
    </ligand>
</feature>
<feature type="binding site" evidence="5">
    <location>
        <begin position="309"/>
        <end position="313"/>
    </location>
    <ligand>
        <name>FMN</name>
        <dbReference type="ChEBI" id="CHEBI:58210"/>
    </ligand>
</feature>
<gene>
    <name evidence="8" type="ORF">CAC42_5880</name>
</gene>
<evidence type="ECO:0000256" key="4">
    <source>
        <dbReference type="PIRSR" id="PIRSR000138-1"/>
    </source>
</evidence>
<feature type="binding site" evidence="5">
    <location>
        <begin position="332"/>
        <end position="333"/>
    </location>
    <ligand>
        <name>FMN</name>
        <dbReference type="ChEBI" id="CHEBI:58210"/>
    </ligand>
</feature>
<keyword evidence="2" id="KW-0560">Oxidoreductase</keyword>
<dbReference type="InterPro" id="IPR013785">
    <property type="entry name" value="Aldolase_TIM"/>
</dbReference>
<keyword evidence="9" id="KW-1185">Reference proteome</keyword>
<dbReference type="GO" id="GO:0010181">
    <property type="term" value="F:FMN binding"/>
    <property type="evidence" value="ECO:0007669"/>
    <property type="project" value="InterPro"/>
</dbReference>
<feature type="signal peptide" evidence="6">
    <location>
        <begin position="1"/>
        <end position="15"/>
    </location>
</feature>
<organism evidence="8 9">
    <name type="scientific">Sphaceloma murrayae</name>
    <dbReference type="NCBI Taxonomy" id="2082308"/>
    <lineage>
        <taxon>Eukaryota</taxon>
        <taxon>Fungi</taxon>
        <taxon>Dikarya</taxon>
        <taxon>Ascomycota</taxon>
        <taxon>Pezizomycotina</taxon>
        <taxon>Dothideomycetes</taxon>
        <taxon>Dothideomycetidae</taxon>
        <taxon>Myriangiales</taxon>
        <taxon>Elsinoaceae</taxon>
        <taxon>Sphaceloma</taxon>
    </lineage>
</organism>
<feature type="active site" description="Proton acceptor" evidence="4">
    <location>
        <position position="275"/>
    </location>
</feature>
<keyword evidence="5" id="KW-0288">FMN</keyword>
<reference evidence="8 9" key="1">
    <citation type="submission" date="2017-06" db="EMBL/GenBank/DDBJ databases">
        <title>Draft genome sequence of a variant of Elsinoe murrayae.</title>
        <authorList>
            <person name="Cheng Q."/>
        </authorList>
    </citation>
    <scope>NUCLEOTIDE SEQUENCE [LARGE SCALE GENOMIC DNA]</scope>
    <source>
        <strain evidence="8 9">CQ-2017a</strain>
    </source>
</reference>
<dbReference type="OrthoDB" id="1925334at2759"/>
<evidence type="ECO:0000256" key="1">
    <source>
        <dbReference type="ARBA" id="ARBA00001917"/>
    </source>
</evidence>
<feature type="binding site" evidence="5">
    <location>
        <position position="66"/>
    </location>
    <ligand>
        <name>glyoxylate</name>
        <dbReference type="ChEBI" id="CHEBI:36655"/>
    </ligand>
</feature>
<sequence>MRVSTLSLLATGVLAAREFINEPDTGIELVYGNITDGQLPPLQGMLALPDFEWAARTYLSDTNYTYYRSASSGEYSYRNNLEVFQRLRFRPKVLNDVTGVKNTLATTILGHNFSAPFFIAPAARAGYAHPDGEANLVRGAAAGNILYMPALYASLTIEQIAAAKASNASTPQVLMWQLYASSNFSVLENNIRRAERAGSQALVLTVDAPGSPIRHRAARFGQGSANTELVSLTWDLYNRLKNTTTLPIIPKGIQNAEDAQTAVRNGAPAIYISNHGGRSLDGSPSSLEIAMDIYENAPEVFEQVEVLADGGVRYGNDVLKLLALGVKAVGLGRPFMYSNVYGQPGVEKVISILKNEIISDAANLGVADLKDLDTSFLNSKTMAQIWGQNSP</sequence>
<dbReference type="STRING" id="2082308.A0A2K1QZK4"/>
<name>A0A2K1QZK4_9PEZI</name>
<comment type="caution">
    <text evidence="8">The sequence shown here is derived from an EMBL/GenBank/DDBJ whole genome shotgun (WGS) entry which is preliminary data.</text>
</comment>